<reference evidence="11 12" key="1">
    <citation type="journal article" date="2005" name="Nucleic Acids Res.">
        <title>Genomic blueprint of Hahella chejuensis, a marine microbe producing an algicidal agent.</title>
        <authorList>
            <person name="Jeong H."/>
            <person name="Yim J.H."/>
            <person name="Lee C."/>
            <person name="Choi S.-H."/>
            <person name="Park Y.K."/>
            <person name="Yoon S.H."/>
            <person name="Hur C.-G."/>
            <person name="Kang H.-Y."/>
            <person name="Kim D."/>
            <person name="Lee H.H."/>
            <person name="Park K.H."/>
            <person name="Park S.-H."/>
            <person name="Park H.-S."/>
            <person name="Lee H.K."/>
            <person name="Oh T.K."/>
            <person name="Kim J.F."/>
        </authorList>
    </citation>
    <scope>NUCLEOTIDE SEQUENCE [LARGE SCALE GENOMIC DNA]</scope>
    <source>
        <strain evidence="11 12">KCTC 2396</strain>
    </source>
</reference>
<feature type="domain" description="HAMP" evidence="10">
    <location>
        <begin position="253"/>
        <end position="306"/>
    </location>
</feature>
<evidence type="ECO:0000259" key="10">
    <source>
        <dbReference type="PROSITE" id="PS50885"/>
    </source>
</evidence>
<keyword evidence="3 8" id="KW-1133">Transmembrane helix</keyword>
<dbReference type="GO" id="GO:0006935">
    <property type="term" value="P:chemotaxis"/>
    <property type="evidence" value="ECO:0007669"/>
    <property type="project" value="UniProtKB-ARBA"/>
</dbReference>
<evidence type="ECO:0000256" key="2">
    <source>
        <dbReference type="ARBA" id="ARBA00022692"/>
    </source>
</evidence>
<evidence type="ECO:0000256" key="4">
    <source>
        <dbReference type="ARBA" id="ARBA00023136"/>
    </source>
</evidence>
<dbReference type="GO" id="GO:0007165">
    <property type="term" value="P:signal transduction"/>
    <property type="evidence" value="ECO:0007669"/>
    <property type="project" value="UniProtKB-KW"/>
</dbReference>
<dbReference type="Gene3D" id="1.10.287.950">
    <property type="entry name" value="Methyl-accepting chemotaxis protein"/>
    <property type="match status" value="1"/>
</dbReference>
<sequence length="583" mass="63417">MAHIFSRVTRRITIFHRALMMSGVFAIILSCALLYLLGAVHDMLSTIEGQRSMVEQQNTAVAKQNQLVSQQQHLNELLAQSQTAFAQYSEYLYWRLDSATTAEEHSISQGDKAEKSLRDTLDKIAGTDEEMADVADVVLMYLDDFNKSIAEAVDRTRNNDSRQRVSAMIGEARTASMAMSSTFKIILEEAAKAAAAANEGVGQAAQEVSVAASQVLEANDSVAASGRSLQQEVLFILVVSVTVSLLVGFLLSRSITQPIHRLRRVITEIEDNNDLTKRVDYSRQDEIGAIALAFNAMMDKFSVIVGDLAQTTDELSSSSEQSARISAQTKASAEQLSHETDLVATASNEMTATVKGINENTDNAASIALEARKACESGKTAVDGATTRINELTQTINETSDSVGQLARESESIGAVLDVIRGIAEQTNLLALNAAIEAARAGDQGRGFAVVADEVRTLAQRTGNSTDEIQKMIEQLRAGVNKAVTRMEQSCKRAESTVTQASQASESIDQTLSAVTSMHDANQYVAQATYEQREAAESIDRSIVNISELSQTLHTAAEENFQSSDHLKQMVTRLRQLVVQFRY</sequence>
<evidence type="ECO:0000313" key="11">
    <source>
        <dbReference type="EMBL" id="ABC28777.1"/>
    </source>
</evidence>
<evidence type="ECO:0000259" key="9">
    <source>
        <dbReference type="PROSITE" id="PS50111"/>
    </source>
</evidence>
<gene>
    <name evidence="11" type="ordered locus">HCH_01944</name>
</gene>
<dbReference type="Pfam" id="PF00015">
    <property type="entry name" value="MCPsignal"/>
    <property type="match status" value="1"/>
</dbReference>
<feature type="transmembrane region" description="Helical" evidence="8">
    <location>
        <begin position="233"/>
        <end position="251"/>
    </location>
</feature>
<dbReference type="Pfam" id="PF00672">
    <property type="entry name" value="HAMP"/>
    <property type="match status" value="1"/>
</dbReference>
<proteinExistence type="inferred from homology"/>
<organism evidence="11 12">
    <name type="scientific">Hahella chejuensis (strain KCTC 2396)</name>
    <dbReference type="NCBI Taxonomy" id="349521"/>
    <lineage>
        <taxon>Bacteria</taxon>
        <taxon>Pseudomonadati</taxon>
        <taxon>Pseudomonadota</taxon>
        <taxon>Gammaproteobacteria</taxon>
        <taxon>Oceanospirillales</taxon>
        <taxon>Hahellaceae</taxon>
        <taxon>Hahella</taxon>
    </lineage>
</organism>
<dbReference type="AlphaFoldDB" id="Q2SKP7"/>
<accession>Q2SKP7</accession>
<dbReference type="PROSITE" id="PS50111">
    <property type="entry name" value="CHEMOTAXIS_TRANSDUC_2"/>
    <property type="match status" value="1"/>
</dbReference>
<evidence type="ECO:0000256" key="6">
    <source>
        <dbReference type="ARBA" id="ARBA00029447"/>
    </source>
</evidence>
<evidence type="ECO:0000256" key="8">
    <source>
        <dbReference type="SAM" id="Phobius"/>
    </source>
</evidence>
<dbReference type="CDD" id="cd06225">
    <property type="entry name" value="HAMP"/>
    <property type="match status" value="1"/>
</dbReference>
<dbReference type="RefSeq" id="WP_011395848.1">
    <property type="nucleotide sequence ID" value="NC_007645.1"/>
</dbReference>
<dbReference type="HOGENOM" id="CLU_000445_107_27_6"/>
<evidence type="ECO:0000313" key="12">
    <source>
        <dbReference type="Proteomes" id="UP000000238"/>
    </source>
</evidence>
<evidence type="ECO:0000256" key="1">
    <source>
        <dbReference type="ARBA" id="ARBA00004141"/>
    </source>
</evidence>
<dbReference type="SUPFAM" id="SSF58104">
    <property type="entry name" value="Methyl-accepting chemotaxis protein (MCP) signaling domain"/>
    <property type="match status" value="1"/>
</dbReference>
<keyword evidence="12" id="KW-1185">Reference proteome</keyword>
<dbReference type="PROSITE" id="PS51257">
    <property type="entry name" value="PROKAR_LIPOPROTEIN"/>
    <property type="match status" value="1"/>
</dbReference>
<dbReference type="CDD" id="cd11386">
    <property type="entry name" value="MCP_signal"/>
    <property type="match status" value="1"/>
</dbReference>
<dbReference type="PANTHER" id="PTHR32089:SF119">
    <property type="entry name" value="METHYL-ACCEPTING CHEMOTAXIS PROTEIN CTPL"/>
    <property type="match status" value="1"/>
</dbReference>
<dbReference type="PROSITE" id="PS50885">
    <property type="entry name" value="HAMP"/>
    <property type="match status" value="1"/>
</dbReference>
<dbReference type="KEGG" id="hch:HCH_01944"/>
<dbReference type="GO" id="GO:0016020">
    <property type="term" value="C:membrane"/>
    <property type="evidence" value="ECO:0007669"/>
    <property type="project" value="UniProtKB-SubCell"/>
</dbReference>
<comment type="similarity">
    <text evidence="6">Belongs to the methyl-accepting chemotaxis (MCP) protein family.</text>
</comment>
<dbReference type="InterPro" id="IPR003660">
    <property type="entry name" value="HAMP_dom"/>
</dbReference>
<dbReference type="InterPro" id="IPR004089">
    <property type="entry name" value="MCPsignal_dom"/>
</dbReference>
<keyword evidence="2 8" id="KW-0812">Transmembrane</keyword>
<dbReference type="OrthoDB" id="2489132at2"/>
<dbReference type="SMART" id="SM00283">
    <property type="entry name" value="MA"/>
    <property type="match status" value="1"/>
</dbReference>
<dbReference type="EMBL" id="CP000155">
    <property type="protein sequence ID" value="ABC28777.1"/>
    <property type="molecule type" value="Genomic_DNA"/>
</dbReference>
<protein>
    <submittedName>
        <fullName evidence="11">Methyl-accepting chemotaxis protein</fullName>
    </submittedName>
</protein>
<dbReference type="FunFam" id="1.10.287.950:FF:000001">
    <property type="entry name" value="Methyl-accepting chemotaxis sensory transducer"/>
    <property type="match status" value="1"/>
</dbReference>
<dbReference type="SMART" id="SM00304">
    <property type="entry name" value="HAMP"/>
    <property type="match status" value="1"/>
</dbReference>
<comment type="subcellular location">
    <subcellularLocation>
        <location evidence="1">Membrane</location>
        <topology evidence="1">Multi-pass membrane protein</topology>
    </subcellularLocation>
</comment>
<feature type="domain" description="Methyl-accepting transducer" evidence="9">
    <location>
        <begin position="311"/>
        <end position="547"/>
    </location>
</feature>
<name>Q2SKP7_HAHCH</name>
<keyword evidence="4 8" id="KW-0472">Membrane</keyword>
<evidence type="ECO:0000256" key="5">
    <source>
        <dbReference type="ARBA" id="ARBA00023224"/>
    </source>
</evidence>
<dbReference type="eggNOG" id="COG0840">
    <property type="taxonomic scope" value="Bacteria"/>
</dbReference>
<dbReference type="PANTHER" id="PTHR32089">
    <property type="entry name" value="METHYL-ACCEPTING CHEMOTAXIS PROTEIN MCPB"/>
    <property type="match status" value="1"/>
</dbReference>
<keyword evidence="5 7" id="KW-0807">Transducer</keyword>
<dbReference type="STRING" id="349521.HCH_01944"/>
<evidence type="ECO:0000256" key="7">
    <source>
        <dbReference type="PROSITE-ProRule" id="PRU00284"/>
    </source>
</evidence>
<dbReference type="Proteomes" id="UP000000238">
    <property type="component" value="Chromosome"/>
</dbReference>
<evidence type="ECO:0000256" key="3">
    <source>
        <dbReference type="ARBA" id="ARBA00022989"/>
    </source>
</evidence>